<feature type="domain" description="Glycosyltransferase 2-like" evidence="1">
    <location>
        <begin position="6"/>
        <end position="126"/>
    </location>
</feature>
<name>A0ABS6WWE8_9BACT</name>
<evidence type="ECO:0000259" key="1">
    <source>
        <dbReference type="Pfam" id="PF00535"/>
    </source>
</evidence>
<dbReference type="PANTHER" id="PTHR22916:SF3">
    <property type="entry name" value="UDP-GLCNAC:BETAGAL BETA-1,3-N-ACETYLGLUCOSAMINYLTRANSFERASE-LIKE PROTEIN 1"/>
    <property type="match status" value="1"/>
</dbReference>
<organism evidence="2 3">
    <name type="scientific">Hymenobacter profundi</name>
    <dbReference type="NCBI Taxonomy" id="1982110"/>
    <lineage>
        <taxon>Bacteria</taxon>
        <taxon>Pseudomonadati</taxon>
        <taxon>Bacteroidota</taxon>
        <taxon>Cytophagia</taxon>
        <taxon>Cytophagales</taxon>
        <taxon>Hymenobacteraceae</taxon>
        <taxon>Hymenobacter</taxon>
    </lineage>
</organism>
<gene>
    <name evidence="2" type="ORF">KYK14_03450</name>
</gene>
<dbReference type="PANTHER" id="PTHR22916">
    <property type="entry name" value="GLYCOSYLTRANSFERASE"/>
    <property type="match status" value="1"/>
</dbReference>
<accession>A0ABS6WWE8</accession>
<reference evidence="2 3" key="1">
    <citation type="submission" date="2021-07" db="EMBL/GenBank/DDBJ databases">
        <title>Hymenobacter profundi sp. nov., isolated from deep-sea water.</title>
        <authorList>
            <person name="Kim M.K."/>
        </authorList>
    </citation>
    <scope>NUCLEOTIDE SEQUENCE [LARGE SCALE GENOMIC DNA]</scope>
    <source>
        <strain evidence="2 3">M2</strain>
    </source>
</reference>
<dbReference type="Pfam" id="PF00535">
    <property type="entry name" value="Glycos_transf_2"/>
    <property type="match status" value="1"/>
</dbReference>
<sequence length="299" mass="34342">MKPTWSVTIPTYNSAAFLEETLLSVLKQDLGEERMEIIVVDNCSTDNTEEIVEKTGGGRIKFYSNDENIGAIGNFNRCLEAATGELIHILNSDDLVILNFYKEIENCFEANAEASLVVCTAELIDESGKHKGYSPSIESLSAPSDDIEELIYTNPVRTPAVVVKKNAYLKVGKFDKNLSHVADWDMWVRIISNFKGVYLDKVLCKYRVHSKNETSRVFFSGEDILEYERIFQKFESMGYPIENKKYKQILKKFAENNYSIIYSKYRYNKEAVVSLRAIYKRYASPLEYLKLAVKLKYLQ</sequence>
<keyword evidence="2" id="KW-0328">Glycosyltransferase</keyword>
<keyword evidence="2" id="KW-0808">Transferase</keyword>
<protein>
    <submittedName>
        <fullName evidence="2">Glycosyltransferase</fullName>
        <ecNumber evidence="2">2.4.-.-</ecNumber>
    </submittedName>
</protein>
<evidence type="ECO:0000313" key="3">
    <source>
        <dbReference type="Proteomes" id="UP000826188"/>
    </source>
</evidence>
<evidence type="ECO:0000313" key="2">
    <source>
        <dbReference type="EMBL" id="MBW3127592.1"/>
    </source>
</evidence>
<comment type="caution">
    <text evidence="2">The sequence shown here is derived from an EMBL/GenBank/DDBJ whole genome shotgun (WGS) entry which is preliminary data.</text>
</comment>
<dbReference type="EC" id="2.4.-.-" evidence="2"/>
<dbReference type="EMBL" id="JAHWGL010000007">
    <property type="protein sequence ID" value="MBW3127592.1"/>
    <property type="molecule type" value="Genomic_DNA"/>
</dbReference>
<dbReference type="Proteomes" id="UP000826188">
    <property type="component" value="Unassembled WGS sequence"/>
</dbReference>
<dbReference type="RefSeq" id="WP_219156871.1">
    <property type="nucleotide sequence ID" value="NZ_JAHWGL010000007.1"/>
</dbReference>
<dbReference type="GO" id="GO:0016757">
    <property type="term" value="F:glycosyltransferase activity"/>
    <property type="evidence" value="ECO:0007669"/>
    <property type="project" value="UniProtKB-KW"/>
</dbReference>
<dbReference type="InterPro" id="IPR001173">
    <property type="entry name" value="Glyco_trans_2-like"/>
</dbReference>
<keyword evidence="3" id="KW-1185">Reference proteome</keyword>
<proteinExistence type="predicted"/>